<dbReference type="Proteomes" id="UP001652642">
    <property type="component" value="Chromosome 4"/>
</dbReference>
<feature type="compositionally biased region" description="Polar residues" evidence="7">
    <location>
        <begin position="139"/>
        <end position="166"/>
    </location>
</feature>
<dbReference type="SMART" id="SM00707">
    <property type="entry name" value="RPEL"/>
    <property type="match status" value="4"/>
</dbReference>
<feature type="region of interest" description="Disordered" evidence="7">
    <location>
        <begin position="1"/>
        <end position="50"/>
    </location>
</feature>
<evidence type="ECO:0000256" key="5">
    <source>
        <dbReference type="RuleBase" id="RU301113"/>
    </source>
</evidence>
<dbReference type="PANTHER" id="PTHR12751">
    <property type="entry name" value="PHOSPHATASE AND ACTIN REGULATOR PHACTR"/>
    <property type="match status" value="1"/>
</dbReference>
<keyword evidence="3 5" id="KW-0009">Actin-binding</keyword>
<name>A0ABM5G5H1_9SAUR</name>
<comment type="subunit">
    <text evidence="5">Binds PPP1CA and actin.</text>
</comment>
<gene>
    <name evidence="9" type="primary">PHACTR3</name>
</gene>
<accession>A0ABM5G5H1</accession>
<proteinExistence type="inferred from homology"/>
<keyword evidence="8" id="KW-1185">Reference proteome</keyword>
<dbReference type="GeneID" id="110084722"/>
<protein>
    <recommendedName>
        <fullName evidence="5">Phosphatase and actin regulator</fullName>
    </recommendedName>
</protein>
<keyword evidence="6" id="KW-0175">Coiled coil</keyword>
<dbReference type="PANTHER" id="PTHR12751:SF7">
    <property type="entry name" value="PHOSPHATASE AND ACTIN REGULATOR 3"/>
    <property type="match status" value="1"/>
</dbReference>
<dbReference type="InterPro" id="IPR004018">
    <property type="entry name" value="RPEL_repeat"/>
</dbReference>
<feature type="coiled-coil region" evidence="6">
    <location>
        <begin position="480"/>
        <end position="507"/>
    </location>
</feature>
<feature type="compositionally biased region" description="Basic and acidic residues" evidence="7">
    <location>
        <begin position="323"/>
        <end position="371"/>
    </location>
</feature>
<evidence type="ECO:0000313" key="8">
    <source>
        <dbReference type="Proteomes" id="UP001652642"/>
    </source>
</evidence>
<evidence type="ECO:0000256" key="3">
    <source>
        <dbReference type="ARBA" id="ARBA00023203"/>
    </source>
</evidence>
<feature type="compositionally biased region" description="Pro residues" evidence="7">
    <location>
        <begin position="226"/>
        <end position="239"/>
    </location>
</feature>
<feature type="repeat" description="RPEL" evidence="4">
    <location>
        <begin position="431"/>
        <end position="456"/>
    </location>
</feature>
<evidence type="ECO:0000256" key="6">
    <source>
        <dbReference type="SAM" id="Coils"/>
    </source>
</evidence>
<dbReference type="PROSITE" id="PS51073">
    <property type="entry name" value="RPEL"/>
    <property type="match status" value="3"/>
</dbReference>
<dbReference type="Gene3D" id="6.10.140.1750">
    <property type="match status" value="1"/>
</dbReference>
<evidence type="ECO:0000256" key="1">
    <source>
        <dbReference type="ARBA" id="ARBA00009795"/>
    </source>
</evidence>
<evidence type="ECO:0000256" key="2">
    <source>
        <dbReference type="ARBA" id="ARBA00022737"/>
    </source>
</evidence>
<dbReference type="Gene3D" id="6.10.140.2130">
    <property type="match status" value="1"/>
</dbReference>
<evidence type="ECO:0000256" key="4">
    <source>
        <dbReference type="PROSITE-ProRule" id="PRU00401"/>
    </source>
</evidence>
<comment type="similarity">
    <text evidence="1 5">Belongs to the phosphatase and actin regulator family.</text>
</comment>
<evidence type="ECO:0000313" key="9">
    <source>
        <dbReference type="RefSeq" id="XP_072852898.1"/>
    </source>
</evidence>
<feature type="region of interest" description="Disordered" evidence="7">
    <location>
        <begin position="135"/>
        <end position="265"/>
    </location>
</feature>
<feature type="compositionally biased region" description="Basic and acidic residues" evidence="7">
    <location>
        <begin position="169"/>
        <end position="193"/>
    </location>
</feature>
<feature type="repeat" description="RPEL" evidence="4">
    <location>
        <begin position="469"/>
        <end position="494"/>
    </location>
</feature>
<keyword evidence="2 5" id="KW-0677">Repeat</keyword>
<organism evidence="8 9">
    <name type="scientific">Pogona vitticeps</name>
    <name type="common">central bearded dragon</name>
    <dbReference type="NCBI Taxonomy" id="103695"/>
    <lineage>
        <taxon>Eukaryota</taxon>
        <taxon>Metazoa</taxon>
        <taxon>Chordata</taxon>
        <taxon>Craniata</taxon>
        <taxon>Vertebrata</taxon>
        <taxon>Euteleostomi</taxon>
        <taxon>Lepidosauria</taxon>
        <taxon>Squamata</taxon>
        <taxon>Bifurcata</taxon>
        <taxon>Unidentata</taxon>
        <taxon>Episquamata</taxon>
        <taxon>Toxicofera</taxon>
        <taxon>Iguania</taxon>
        <taxon>Acrodonta</taxon>
        <taxon>Agamidae</taxon>
        <taxon>Amphibolurinae</taxon>
        <taxon>Pogona</taxon>
    </lineage>
</organism>
<reference evidence="9" key="1">
    <citation type="submission" date="2025-08" db="UniProtKB">
        <authorList>
            <consortium name="RefSeq"/>
        </authorList>
    </citation>
    <scope>IDENTIFICATION</scope>
</reference>
<feature type="region of interest" description="Disordered" evidence="7">
    <location>
        <begin position="281"/>
        <end position="403"/>
    </location>
</feature>
<feature type="compositionally biased region" description="Basic and acidic residues" evidence="7">
    <location>
        <begin position="379"/>
        <end position="394"/>
    </location>
</feature>
<dbReference type="RefSeq" id="XP_072852898.1">
    <property type="nucleotide sequence ID" value="XM_072996797.1"/>
</dbReference>
<evidence type="ECO:0000256" key="7">
    <source>
        <dbReference type="SAM" id="MobiDB-lite"/>
    </source>
</evidence>
<sequence>MAASEEGTGCFLPRGRSHSDPSILSDAAAAGTEGEPPPADQEMDPSPAVRSEYLVSGIRSPPVRRNSKLATLGRIFKPWKWRKKKNEKLKQTSAVLEKKTTARQGRDEIIKKGLLEIMEQDSEVKACTADAATRAMLSDPSSPSCQALTSEETQQELISATTNATSLGEELHSEELREDSAKKTSASTDERENASLPASNEHPQALLLSEPADSPQKQMERNPAQLPSPPPSLPVPPPKTASKVSKIVPAAGSEVDEPALKSPPSTILKNYVIVGSSQLSGQAAPFQPSGQKTSDPHLRGQHTTPTGSPHLATVHLPLPPSRVIEELHRALATKHRQDSFHGRENKGSPKKRVDIRPSRTSSIEHSKEKDNPLNYNSDPENKRNSAKESDENKENLIMNSDIKDDSVLYQDEEVLNDSIISGTLPRKCKKELLAVKLRNRPSKQELEDRNIFPRRTDEERQEIRQQIEMKLSKRLSQRPAVEELERRNILKQRNDQTEQEERREIKQRLTRKLNQRPTVDELRDRKILIRFSDYVEVAKAQDYDRRADKPWTRLSAADKAAIRKELNEYKSNEMEVHASSKHLTRFHRP</sequence>
<feature type="repeat" description="RPEL" evidence="4">
    <location>
        <begin position="507"/>
        <end position="532"/>
    </location>
</feature>
<dbReference type="Pfam" id="PF02755">
    <property type="entry name" value="RPEL"/>
    <property type="match status" value="1"/>
</dbReference>